<sequence length="356" mass="38330">MRAFGYVRVSSARDDELHRLRDMIRSYAAAEGMSLVAIYVDQEGRSTDAARPGLTTLLEAVGRSDRAVMLVPDMTHLPCAQHARRFLEEEVTALGSAIVPLASPSRVPTQAAPTDQQHQPGSRGVGRNPTASPTIRVTVERFPALLSSVPAARAAALRTLQGWRLTAETLNTAELIVSELTANAAKASPADGIVAVRLTASGSSLLIEVWDSTVAPPVLRDPAYDGEDGRGLFLVNALSRRWSWRRAKSGGKVVWAEMPADTMDLQDDGSAVQLIQRTAGPVPDPVRPVAFEHDPALLRRVADGLRALDDWYLPGTEAARSGKPPLAAEDRIVLPASITTNLRTEVCWTLLAEQTA</sequence>
<accession>A0A0S4R129</accession>
<name>A0A0S4R129_9ACTN</name>
<keyword evidence="1" id="KW-0723">Serine/threonine-protein kinase</keyword>
<dbReference type="GO" id="GO:0003677">
    <property type="term" value="F:DNA binding"/>
    <property type="evidence" value="ECO:0007669"/>
    <property type="project" value="InterPro"/>
</dbReference>
<dbReference type="InterPro" id="IPR003594">
    <property type="entry name" value="HATPase_dom"/>
</dbReference>
<evidence type="ECO:0000313" key="5">
    <source>
        <dbReference type="Proteomes" id="UP000198802"/>
    </source>
</evidence>
<dbReference type="Gene3D" id="3.30.565.10">
    <property type="entry name" value="Histidine kinase-like ATPase, C-terminal domain"/>
    <property type="match status" value="1"/>
</dbReference>
<evidence type="ECO:0000259" key="3">
    <source>
        <dbReference type="SMART" id="SM00857"/>
    </source>
</evidence>
<dbReference type="InterPro" id="IPR050267">
    <property type="entry name" value="Anti-sigma-factor_SerPK"/>
</dbReference>
<dbReference type="EMBL" id="FAOZ01000050">
    <property type="protein sequence ID" value="CUU60908.1"/>
    <property type="molecule type" value="Genomic_DNA"/>
</dbReference>
<dbReference type="GO" id="GO:0000150">
    <property type="term" value="F:DNA strand exchange activity"/>
    <property type="evidence" value="ECO:0007669"/>
    <property type="project" value="InterPro"/>
</dbReference>
<dbReference type="Proteomes" id="UP000198802">
    <property type="component" value="Unassembled WGS sequence"/>
</dbReference>
<dbReference type="InterPro" id="IPR036890">
    <property type="entry name" value="HATPase_C_sf"/>
</dbReference>
<gene>
    <name evidence="4" type="ORF">Ga0074812_1508</name>
</gene>
<dbReference type="GO" id="GO:0004674">
    <property type="term" value="F:protein serine/threonine kinase activity"/>
    <property type="evidence" value="ECO:0007669"/>
    <property type="project" value="UniProtKB-KW"/>
</dbReference>
<dbReference type="SMART" id="SM00857">
    <property type="entry name" value="Resolvase"/>
    <property type="match status" value="1"/>
</dbReference>
<proteinExistence type="predicted"/>
<dbReference type="RefSeq" id="WP_083473988.1">
    <property type="nucleotide sequence ID" value="NZ_FAOZ01000050.1"/>
</dbReference>
<dbReference type="AlphaFoldDB" id="A0A0S4R129"/>
<organism evidence="4 5">
    <name type="scientific">Parafrankia irregularis</name>
    <dbReference type="NCBI Taxonomy" id="795642"/>
    <lineage>
        <taxon>Bacteria</taxon>
        <taxon>Bacillati</taxon>
        <taxon>Actinomycetota</taxon>
        <taxon>Actinomycetes</taxon>
        <taxon>Frankiales</taxon>
        <taxon>Frankiaceae</taxon>
        <taxon>Parafrankia</taxon>
    </lineage>
</organism>
<keyword evidence="5" id="KW-1185">Reference proteome</keyword>
<dbReference type="PANTHER" id="PTHR35526:SF3">
    <property type="entry name" value="ANTI-SIGMA-F FACTOR RSBW"/>
    <property type="match status" value="1"/>
</dbReference>
<dbReference type="Pfam" id="PF00239">
    <property type="entry name" value="Resolvase"/>
    <property type="match status" value="1"/>
</dbReference>
<reference evidence="5" key="1">
    <citation type="submission" date="2015-11" db="EMBL/GenBank/DDBJ databases">
        <authorList>
            <person name="Varghese N."/>
        </authorList>
    </citation>
    <scope>NUCLEOTIDE SEQUENCE [LARGE SCALE GENOMIC DNA]</scope>
    <source>
        <strain evidence="5">DSM 45899</strain>
    </source>
</reference>
<feature type="compositionally biased region" description="Polar residues" evidence="2">
    <location>
        <begin position="106"/>
        <end position="120"/>
    </location>
</feature>
<evidence type="ECO:0000256" key="1">
    <source>
        <dbReference type="ARBA" id="ARBA00022527"/>
    </source>
</evidence>
<dbReference type="SUPFAM" id="SSF55874">
    <property type="entry name" value="ATPase domain of HSP90 chaperone/DNA topoisomerase II/histidine kinase"/>
    <property type="match status" value="1"/>
</dbReference>
<dbReference type="InterPro" id="IPR006119">
    <property type="entry name" value="Resolv_N"/>
</dbReference>
<feature type="domain" description="Resolvase/invertase-type recombinase catalytic" evidence="3">
    <location>
        <begin position="3"/>
        <end position="128"/>
    </location>
</feature>
<keyword evidence="4" id="KW-0418">Kinase</keyword>
<feature type="region of interest" description="Disordered" evidence="2">
    <location>
        <begin position="104"/>
        <end position="133"/>
    </location>
</feature>
<dbReference type="CDD" id="cd16936">
    <property type="entry name" value="HATPase_RsbW-like"/>
    <property type="match status" value="1"/>
</dbReference>
<evidence type="ECO:0000313" key="4">
    <source>
        <dbReference type="EMBL" id="CUU60908.1"/>
    </source>
</evidence>
<keyword evidence="4" id="KW-0808">Transferase</keyword>
<protein>
    <submittedName>
        <fullName evidence="4">Histidine kinase-like ATPase domain-containing protein</fullName>
    </submittedName>
</protein>
<dbReference type="PANTHER" id="PTHR35526">
    <property type="entry name" value="ANTI-SIGMA-F FACTOR RSBW-RELATED"/>
    <property type="match status" value="1"/>
</dbReference>
<dbReference type="SUPFAM" id="SSF53041">
    <property type="entry name" value="Resolvase-like"/>
    <property type="match status" value="1"/>
</dbReference>
<dbReference type="Gene3D" id="3.40.50.1390">
    <property type="entry name" value="Resolvase, N-terminal catalytic domain"/>
    <property type="match status" value="1"/>
</dbReference>
<dbReference type="InterPro" id="IPR036162">
    <property type="entry name" value="Resolvase-like_N_sf"/>
</dbReference>
<evidence type="ECO:0000256" key="2">
    <source>
        <dbReference type="SAM" id="MobiDB-lite"/>
    </source>
</evidence>
<dbReference type="Pfam" id="PF13581">
    <property type="entry name" value="HATPase_c_2"/>
    <property type="match status" value="1"/>
</dbReference>